<dbReference type="AlphaFoldDB" id="A0A8D8Z355"/>
<evidence type="ECO:0000313" key="1">
    <source>
        <dbReference type="EMBL" id="CAG6739705.1"/>
    </source>
</evidence>
<name>A0A8D8Z355_9HEMI</name>
<dbReference type="EMBL" id="HBUF01414854">
    <property type="protein sequence ID" value="CAG6739705.1"/>
    <property type="molecule type" value="Transcribed_RNA"/>
</dbReference>
<accession>A0A8D8Z355</accession>
<proteinExistence type="predicted"/>
<reference evidence="1" key="1">
    <citation type="submission" date="2021-05" db="EMBL/GenBank/DDBJ databases">
        <authorList>
            <person name="Alioto T."/>
            <person name="Alioto T."/>
            <person name="Gomez Garrido J."/>
        </authorList>
    </citation>
    <scope>NUCLEOTIDE SEQUENCE</scope>
</reference>
<protein>
    <submittedName>
        <fullName evidence="1">Uncharacterized protein</fullName>
    </submittedName>
</protein>
<organism evidence="1">
    <name type="scientific">Cacopsylla melanoneura</name>
    <dbReference type="NCBI Taxonomy" id="428564"/>
    <lineage>
        <taxon>Eukaryota</taxon>
        <taxon>Metazoa</taxon>
        <taxon>Ecdysozoa</taxon>
        <taxon>Arthropoda</taxon>
        <taxon>Hexapoda</taxon>
        <taxon>Insecta</taxon>
        <taxon>Pterygota</taxon>
        <taxon>Neoptera</taxon>
        <taxon>Paraneoptera</taxon>
        <taxon>Hemiptera</taxon>
        <taxon>Sternorrhyncha</taxon>
        <taxon>Psylloidea</taxon>
        <taxon>Psyllidae</taxon>
        <taxon>Psyllinae</taxon>
        <taxon>Cacopsylla</taxon>
    </lineage>
</organism>
<sequence>MTPLPRSKYTNCRTWNGKSHKDRIPECRKGGVKYHKANNAKSSHHFQRKYHNKRPDCQTRGKRWPKDNIFPPSQQHHHCLKGDNKCHKHAHSRDNCQGNRCQRNNGKWHKDNFKKKHQGRYSEGCQTKNHQFQDATTYTRFNSVVITPRFVKI</sequence>